<dbReference type="Pfam" id="PF11964">
    <property type="entry name" value="SpoIIAA-like"/>
    <property type="match status" value="2"/>
</dbReference>
<dbReference type="EMBL" id="BMID01000001">
    <property type="protein sequence ID" value="GFZ98209.1"/>
    <property type="molecule type" value="Genomic_DNA"/>
</dbReference>
<dbReference type="InterPro" id="IPR038396">
    <property type="entry name" value="SpoIIAA-like_sf"/>
</dbReference>
<dbReference type="SUPFAM" id="SSF52091">
    <property type="entry name" value="SpoIIaa-like"/>
    <property type="match status" value="2"/>
</dbReference>
<organism evidence="1 2">
    <name type="scientific">Blastomonas marina</name>
    <dbReference type="NCBI Taxonomy" id="1867408"/>
    <lineage>
        <taxon>Bacteria</taxon>
        <taxon>Pseudomonadati</taxon>
        <taxon>Pseudomonadota</taxon>
        <taxon>Alphaproteobacteria</taxon>
        <taxon>Sphingomonadales</taxon>
        <taxon>Sphingomonadaceae</taxon>
        <taxon>Blastomonas</taxon>
    </lineage>
</organism>
<proteinExistence type="predicted"/>
<keyword evidence="2" id="KW-1185">Reference proteome</keyword>
<sequence length="245" mass="27590">MIDIDQTHEGFVILRPEGALSKEDFAGLAAAIDTRINETDAVPNLVIVLDKLPHWDSLGALSSHFNFVRVHQKVVRKVAVVGDSPLLSIAPEIANFFVSAKVRRFPSAKLEDAKAWARAEADDPGRFEPIEGLPRDVVAVRAVGIITGEDYRETLKPMVEEKLKEHDKLKCLVVLDDDYATYTGDAAWEDTKFDFGHLTDFRRVALVTDVEWMARAARLFAPLMPYEFRLFPVAELDEAKSWIKR</sequence>
<comment type="caution">
    <text evidence="1">The sequence shown here is derived from an EMBL/GenBank/DDBJ whole genome shotgun (WGS) entry which is preliminary data.</text>
</comment>
<name>A0ABQ1F4A3_9SPHN</name>
<dbReference type="RefSeq" id="WP_188641012.1">
    <property type="nucleotide sequence ID" value="NZ_BMID01000001.1"/>
</dbReference>
<gene>
    <name evidence="1" type="ORF">GCM10010923_02920</name>
</gene>
<protein>
    <recommendedName>
        <fullName evidence="3">STAS/SEC14 domain-containing protein</fullName>
    </recommendedName>
</protein>
<dbReference type="InterPro" id="IPR036513">
    <property type="entry name" value="STAS_dom_sf"/>
</dbReference>
<evidence type="ECO:0000313" key="1">
    <source>
        <dbReference type="EMBL" id="GFZ98209.1"/>
    </source>
</evidence>
<dbReference type="InterPro" id="IPR021866">
    <property type="entry name" value="SpoIIAA-like"/>
</dbReference>
<evidence type="ECO:0008006" key="3">
    <source>
        <dbReference type="Google" id="ProtNLM"/>
    </source>
</evidence>
<reference evidence="2" key="1">
    <citation type="journal article" date="2019" name="Int. J. Syst. Evol. Microbiol.">
        <title>The Global Catalogue of Microorganisms (GCM) 10K type strain sequencing project: providing services to taxonomists for standard genome sequencing and annotation.</title>
        <authorList>
            <consortium name="The Broad Institute Genomics Platform"/>
            <consortium name="The Broad Institute Genome Sequencing Center for Infectious Disease"/>
            <person name="Wu L."/>
            <person name="Ma J."/>
        </authorList>
    </citation>
    <scope>NUCLEOTIDE SEQUENCE [LARGE SCALE GENOMIC DNA]</scope>
    <source>
        <strain evidence="2">CGMCC 1.15297</strain>
    </source>
</reference>
<accession>A0ABQ1F4A3</accession>
<evidence type="ECO:0000313" key="2">
    <source>
        <dbReference type="Proteomes" id="UP000603317"/>
    </source>
</evidence>
<dbReference type="Proteomes" id="UP000603317">
    <property type="component" value="Unassembled WGS sequence"/>
</dbReference>
<dbReference type="Gene3D" id="3.40.50.10600">
    <property type="entry name" value="SpoIIaa-like domains"/>
    <property type="match status" value="2"/>
</dbReference>